<keyword evidence="1" id="KW-0472">Membrane</keyword>
<dbReference type="EMBL" id="ADLK01000036">
    <property type="protein sequence ID" value="KMW14685.1"/>
    <property type="molecule type" value="Genomic_DNA"/>
</dbReference>
<dbReference type="InterPro" id="IPR002823">
    <property type="entry name" value="DUF112_TM"/>
</dbReference>
<comment type="caution">
    <text evidence="3">The sequence shown here is derived from an EMBL/GenBank/DDBJ whole genome shotgun (WGS) entry which is preliminary data.</text>
</comment>
<dbReference type="PRINTS" id="PR00173">
    <property type="entry name" value="EDTRNSPORT"/>
</dbReference>
<evidence type="ECO:0000313" key="4">
    <source>
        <dbReference type="Proteomes" id="UP000037392"/>
    </source>
</evidence>
<feature type="transmembrane region" description="Helical" evidence="1">
    <location>
        <begin position="254"/>
        <end position="281"/>
    </location>
</feature>
<dbReference type="Proteomes" id="UP000037392">
    <property type="component" value="Unassembled WGS sequence"/>
</dbReference>
<dbReference type="OrthoDB" id="9781349at2"/>
<evidence type="ECO:0000256" key="1">
    <source>
        <dbReference type="SAM" id="Phobius"/>
    </source>
</evidence>
<keyword evidence="1" id="KW-0812">Transmembrane</keyword>
<protein>
    <recommendedName>
        <fullName evidence="2">DUF112 domain-containing protein</fullName>
    </recommendedName>
</protein>
<feature type="transmembrane region" description="Helical" evidence="1">
    <location>
        <begin position="196"/>
        <end position="214"/>
    </location>
</feature>
<dbReference type="GeneID" id="93164341"/>
<dbReference type="AlphaFoldDB" id="A0A0J9EGK1"/>
<feature type="transmembrane region" description="Helical" evidence="1">
    <location>
        <begin position="388"/>
        <end position="407"/>
    </location>
</feature>
<reference evidence="3 4" key="1">
    <citation type="submission" date="2011-04" db="EMBL/GenBank/DDBJ databases">
        <title>The Genome Sequence of Clostridium citroniae WAL-19142.</title>
        <authorList>
            <consortium name="The Broad Institute Genome Sequencing Platform"/>
            <person name="Earl A."/>
            <person name="Ward D."/>
            <person name="Feldgarden M."/>
            <person name="Gevers D."/>
            <person name="Warren Y.A."/>
            <person name="Tyrrell K.L."/>
            <person name="Citron D.M."/>
            <person name="Goldstein E.J."/>
            <person name="Daigneault M."/>
            <person name="Allen-Vercoe E."/>
            <person name="Young S.K."/>
            <person name="Zeng Q."/>
            <person name="Gargeya S."/>
            <person name="Fitzgerald M."/>
            <person name="Haas B."/>
            <person name="Abouelleil A."/>
            <person name="Alvarado L."/>
            <person name="Arachchi H.M."/>
            <person name="Berlin A."/>
            <person name="Brown A."/>
            <person name="Chapman S.B."/>
            <person name="Chen Z."/>
            <person name="Dunbar C."/>
            <person name="Freedman E."/>
            <person name="Gearin G."/>
            <person name="Gellesch M."/>
            <person name="Goldberg J."/>
            <person name="Griggs A."/>
            <person name="Gujja S."/>
            <person name="Heilman E.R."/>
            <person name="Heiman D."/>
            <person name="Howarth C."/>
            <person name="Larson L."/>
            <person name="Lui A."/>
            <person name="MacDonald P.J."/>
            <person name="Mehta T."/>
            <person name="Montmayeur A."/>
            <person name="Murphy C."/>
            <person name="Neiman D."/>
            <person name="Pearson M."/>
            <person name="Priest M."/>
            <person name="Roberts A."/>
            <person name="Saif S."/>
            <person name="Shea T."/>
            <person name="Shenoy N."/>
            <person name="Sisk P."/>
            <person name="Stolte C."/>
            <person name="Sykes S."/>
            <person name="White J."/>
            <person name="Yandava C."/>
            <person name="Wortman J."/>
            <person name="Nusbaum C."/>
            <person name="Birren B."/>
        </authorList>
    </citation>
    <scope>NUCLEOTIDE SEQUENCE [LARGE SCALE GENOMIC DNA]</scope>
    <source>
        <strain evidence="3 4">WAL-19142</strain>
    </source>
</reference>
<feature type="transmembrane region" description="Helical" evidence="1">
    <location>
        <begin position="465"/>
        <end position="487"/>
    </location>
</feature>
<feature type="transmembrane region" description="Helical" evidence="1">
    <location>
        <begin position="12"/>
        <end position="33"/>
    </location>
</feature>
<name>A0A0J9EGK1_9FIRM</name>
<feature type="transmembrane region" description="Helical" evidence="1">
    <location>
        <begin position="322"/>
        <end position="343"/>
    </location>
</feature>
<organism evidence="3 4">
    <name type="scientific">[Clostridium] citroniae WAL-19142</name>
    <dbReference type="NCBI Taxonomy" id="742734"/>
    <lineage>
        <taxon>Bacteria</taxon>
        <taxon>Bacillati</taxon>
        <taxon>Bacillota</taxon>
        <taxon>Clostridia</taxon>
        <taxon>Lachnospirales</taxon>
        <taxon>Lachnospiraceae</taxon>
        <taxon>Enterocloster</taxon>
    </lineage>
</organism>
<dbReference type="RefSeq" id="WP_048930853.1">
    <property type="nucleotide sequence ID" value="NZ_KQ235883.1"/>
</dbReference>
<sequence>MELITQVLVNLFSVQTLVVCFLGTAAGVILGAIPGMNGGIGIAVMLPFTYAMRPEQGLLFLGGIYLGSSYGGSISGILINCPGTAEASCTALEGYQMTRKGEGKRALYFSVIASGIGSFIGLIVLLFFAPVLSSISVRFGPPEMMLLAICGLTIVGSLTGKNVPKGLLAALAGLFLAMIGIDGSTGAMRFTFGSKALRGGINLIPAIIGLFAIAEMIKQGIGLNGNGDDKEILQLQKARFIDIWKETWRNYTGVLLKSSAIGTFIGILPGTGGAIASFLAYGEAKGRDKEGTFGQGNPAGIVAPESANNAAVGGSLVPMLSLGIPGSSTSAIMFGALTIHGLVPGQRLFVEHGDIVYTFILGMFLAAVIMMVIGIFGIPVFASILKLNIRHIIPVVLMCSLIGAYSVNNSVYDVYVAIGMGIFGVVLAKLGIPNTPVVLGLILGSIIESNFVRTYTIVSAQGRNIFLYVLARPLCIGILLLTAYLIYANIKALRKGKEVQQDSNIEQDLQEE</sequence>
<accession>A0A0J9EGK1</accession>
<dbReference type="PATRIC" id="fig|742734.4.peg.5051"/>
<feature type="transmembrane region" description="Helical" evidence="1">
    <location>
        <begin position="106"/>
        <end position="132"/>
    </location>
</feature>
<evidence type="ECO:0000313" key="3">
    <source>
        <dbReference type="EMBL" id="KMW14685.1"/>
    </source>
</evidence>
<keyword evidence="1" id="KW-1133">Transmembrane helix</keyword>
<gene>
    <name evidence="3" type="ORF">HMPREF9470_04715</name>
</gene>
<proteinExistence type="predicted"/>
<dbReference type="PANTHER" id="PTHR35342:SF5">
    <property type="entry name" value="TRICARBOXYLIC TRANSPORT PROTEIN"/>
    <property type="match status" value="1"/>
</dbReference>
<feature type="domain" description="DUF112" evidence="2">
    <location>
        <begin position="17"/>
        <end position="439"/>
    </location>
</feature>
<feature type="transmembrane region" description="Helical" evidence="1">
    <location>
        <begin position="355"/>
        <end position="382"/>
    </location>
</feature>
<evidence type="ECO:0000259" key="2">
    <source>
        <dbReference type="Pfam" id="PF01970"/>
    </source>
</evidence>
<dbReference type="PANTHER" id="PTHR35342">
    <property type="entry name" value="TRICARBOXYLIC TRANSPORT PROTEIN"/>
    <property type="match status" value="1"/>
</dbReference>
<feature type="transmembrane region" description="Helical" evidence="1">
    <location>
        <begin position="167"/>
        <end position="190"/>
    </location>
</feature>
<dbReference type="Pfam" id="PF01970">
    <property type="entry name" value="TctA"/>
    <property type="match status" value="1"/>
</dbReference>